<organism evidence="6 7">
    <name type="scientific">Bifidobacterium minimum</name>
    <dbReference type="NCBI Taxonomy" id="1693"/>
    <lineage>
        <taxon>Bacteria</taxon>
        <taxon>Bacillati</taxon>
        <taxon>Actinomycetota</taxon>
        <taxon>Actinomycetes</taxon>
        <taxon>Bifidobacteriales</taxon>
        <taxon>Bifidobacteriaceae</taxon>
        <taxon>Bifidobacterium</taxon>
    </lineage>
</organism>
<accession>A0A087BPT8</accession>
<dbReference type="SUPFAM" id="SSF46894">
    <property type="entry name" value="C-terminal effector domain of the bipartite response regulators"/>
    <property type="match status" value="1"/>
</dbReference>
<keyword evidence="1 3" id="KW-0238">DNA-binding</keyword>
<dbReference type="InterPro" id="IPR016032">
    <property type="entry name" value="Sig_transdc_resp-reg_C-effctor"/>
</dbReference>
<dbReference type="eggNOG" id="COG0745">
    <property type="taxonomic scope" value="Bacteria"/>
</dbReference>
<sequence length="235" mass="26356">MKILIADDDPQFRKALRITLRSQGYEIITAQDGVSCISLAVDTHPDMFILDLGMPHMDGISVIEGVRGWTNAPILVVSGRVNAREKVRALDAGADDYVTKPVSIDELLARIRALSRRMTQPSEDQEPVVHLGAVTVDLASHSVDKAIRGRRVKVKLTPTEWKMLELLIRNCGKLVTRQDLLTHIWGSEHISDSGYLRLYMSQLRKKIEPDPSHPRYLLTETGMGYRLDPGPGQKR</sequence>
<reference evidence="6 7" key="1">
    <citation type="submission" date="2014-03" db="EMBL/GenBank/DDBJ databases">
        <title>Genomics of Bifidobacteria.</title>
        <authorList>
            <person name="Ventura M."/>
            <person name="Milani C."/>
            <person name="Lugli G.A."/>
        </authorList>
    </citation>
    <scope>NUCLEOTIDE SEQUENCE [LARGE SCALE GENOMIC DNA]</scope>
    <source>
        <strain evidence="6 7">LMG 11592</strain>
    </source>
</reference>
<keyword evidence="2" id="KW-0597">Phosphoprotein</keyword>
<evidence type="ECO:0000259" key="5">
    <source>
        <dbReference type="PROSITE" id="PS51755"/>
    </source>
</evidence>
<dbReference type="Proteomes" id="UP000029014">
    <property type="component" value="Unassembled WGS sequence"/>
</dbReference>
<evidence type="ECO:0000313" key="7">
    <source>
        <dbReference type="Proteomes" id="UP000029014"/>
    </source>
</evidence>
<dbReference type="SMART" id="SM00448">
    <property type="entry name" value="REC"/>
    <property type="match status" value="1"/>
</dbReference>
<feature type="domain" description="OmpR/PhoB-type" evidence="5">
    <location>
        <begin position="126"/>
        <end position="229"/>
    </location>
</feature>
<comment type="caution">
    <text evidence="6">The sequence shown here is derived from an EMBL/GenBank/DDBJ whole genome shotgun (WGS) entry which is preliminary data.</text>
</comment>
<evidence type="ECO:0000256" key="1">
    <source>
        <dbReference type="ARBA" id="ARBA00023125"/>
    </source>
</evidence>
<dbReference type="GO" id="GO:0000976">
    <property type="term" value="F:transcription cis-regulatory region binding"/>
    <property type="evidence" value="ECO:0007669"/>
    <property type="project" value="TreeGrafter"/>
</dbReference>
<feature type="DNA-binding region" description="OmpR/PhoB-type" evidence="3">
    <location>
        <begin position="126"/>
        <end position="229"/>
    </location>
</feature>
<evidence type="ECO:0000256" key="2">
    <source>
        <dbReference type="PROSITE-ProRule" id="PRU00169"/>
    </source>
</evidence>
<dbReference type="GO" id="GO:0000156">
    <property type="term" value="F:phosphorelay response regulator activity"/>
    <property type="evidence" value="ECO:0007669"/>
    <property type="project" value="TreeGrafter"/>
</dbReference>
<feature type="modified residue" description="4-aspartylphosphate" evidence="2">
    <location>
        <position position="51"/>
    </location>
</feature>
<keyword evidence="7" id="KW-1185">Reference proteome</keyword>
<dbReference type="InterPro" id="IPR001789">
    <property type="entry name" value="Sig_transdc_resp-reg_receiver"/>
</dbReference>
<dbReference type="EC" id="2.7.13.3" evidence="6"/>
<dbReference type="EMBL" id="JGZD01000008">
    <property type="protein sequence ID" value="KFI73038.1"/>
    <property type="molecule type" value="Genomic_DNA"/>
</dbReference>
<dbReference type="Pfam" id="PF00072">
    <property type="entry name" value="Response_reg"/>
    <property type="match status" value="1"/>
</dbReference>
<dbReference type="SUPFAM" id="SSF52172">
    <property type="entry name" value="CheY-like"/>
    <property type="match status" value="1"/>
</dbReference>
<gene>
    <name evidence="6" type="ORF">BMIN_0756</name>
</gene>
<dbReference type="GO" id="GO:0005829">
    <property type="term" value="C:cytosol"/>
    <property type="evidence" value="ECO:0007669"/>
    <property type="project" value="TreeGrafter"/>
</dbReference>
<dbReference type="InterPro" id="IPR036388">
    <property type="entry name" value="WH-like_DNA-bd_sf"/>
</dbReference>
<keyword evidence="6" id="KW-0808">Transferase</keyword>
<dbReference type="RefSeq" id="WP_022861134.1">
    <property type="nucleotide sequence ID" value="NZ_JGZD01000008.1"/>
</dbReference>
<dbReference type="STRING" id="1693.BMIN_0756"/>
<evidence type="ECO:0000256" key="3">
    <source>
        <dbReference type="PROSITE-ProRule" id="PRU01091"/>
    </source>
</evidence>
<dbReference type="GO" id="GO:0006355">
    <property type="term" value="P:regulation of DNA-templated transcription"/>
    <property type="evidence" value="ECO:0007669"/>
    <property type="project" value="InterPro"/>
</dbReference>
<dbReference type="CDD" id="cd00383">
    <property type="entry name" value="trans_reg_C"/>
    <property type="match status" value="1"/>
</dbReference>
<dbReference type="PANTHER" id="PTHR48111:SF50">
    <property type="entry name" value="KDP OPERON TRANSCRIPTIONAL REGULATORY PROTEIN KDPE"/>
    <property type="match status" value="1"/>
</dbReference>
<feature type="domain" description="Response regulatory" evidence="4">
    <location>
        <begin position="2"/>
        <end position="115"/>
    </location>
</feature>
<protein>
    <submittedName>
        <fullName evidence="6">Putative KDP operon transcriptional regulatory protein KdpE</fullName>
        <ecNumber evidence="6">2.7.13.3</ecNumber>
    </submittedName>
</protein>
<dbReference type="Gene3D" id="1.10.10.10">
    <property type="entry name" value="Winged helix-like DNA-binding domain superfamily/Winged helix DNA-binding domain"/>
    <property type="match status" value="1"/>
</dbReference>
<proteinExistence type="predicted"/>
<dbReference type="PROSITE" id="PS50110">
    <property type="entry name" value="RESPONSE_REGULATORY"/>
    <property type="match status" value="1"/>
</dbReference>
<dbReference type="InterPro" id="IPR011006">
    <property type="entry name" value="CheY-like_superfamily"/>
</dbReference>
<dbReference type="Gene3D" id="6.10.250.690">
    <property type="match status" value="1"/>
</dbReference>
<dbReference type="InterPro" id="IPR001867">
    <property type="entry name" value="OmpR/PhoB-type_DNA-bd"/>
</dbReference>
<name>A0A087BPT8_9BIFI</name>
<dbReference type="AlphaFoldDB" id="A0A087BPT8"/>
<dbReference type="PROSITE" id="PS51755">
    <property type="entry name" value="OMPR_PHOB"/>
    <property type="match status" value="1"/>
</dbReference>
<dbReference type="Pfam" id="PF00486">
    <property type="entry name" value="Trans_reg_C"/>
    <property type="match status" value="1"/>
</dbReference>
<dbReference type="PANTHER" id="PTHR48111">
    <property type="entry name" value="REGULATOR OF RPOS"/>
    <property type="match status" value="1"/>
</dbReference>
<dbReference type="Gene3D" id="3.40.50.2300">
    <property type="match status" value="1"/>
</dbReference>
<dbReference type="GO" id="GO:0004673">
    <property type="term" value="F:protein histidine kinase activity"/>
    <property type="evidence" value="ECO:0007669"/>
    <property type="project" value="UniProtKB-EC"/>
</dbReference>
<evidence type="ECO:0000313" key="6">
    <source>
        <dbReference type="EMBL" id="KFI73038.1"/>
    </source>
</evidence>
<evidence type="ECO:0000259" key="4">
    <source>
        <dbReference type="PROSITE" id="PS50110"/>
    </source>
</evidence>
<dbReference type="SMART" id="SM00862">
    <property type="entry name" value="Trans_reg_C"/>
    <property type="match status" value="1"/>
</dbReference>
<dbReference type="InterPro" id="IPR039420">
    <property type="entry name" value="WalR-like"/>
</dbReference>
<dbReference type="GO" id="GO:0032993">
    <property type="term" value="C:protein-DNA complex"/>
    <property type="evidence" value="ECO:0007669"/>
    <property type="project" value="TreeGrafter"/>
</dbReference>